<dbReference type="Pfam" id="PF12796">
    <property type="entry name" value="Ank_2"/>
    <property type="match status" value="1"/>
</dbReference>
<dbReference type="EMBL" id="AYXY01000020">
    <property type="protein sequence ID" value="ETN95243.1"/>
    <property type="molecule type" value="Genomic_DNA"/>
</dbReference>
<evidence type="ECO:0000256" key="3">
    <source>
        <dbReference type="PROSITE-ProRule" id="PRU00023"/>
    </source>
</evidence>
<protein>
    <submittedName>
        <fullName evidence="5">Ankyrin repeat protein</fullName>
    </submittedName>
</protein>
<keyword evidence="4" id="KW-0732">Signal</keyword>
<evidence type="ECO:0000256" key="1">
    <source>
        <dbReference type="ARBA" id="ARBA00022737"/>
    </source>
</evidence>
<reference evidence="5 6" key="2">
    <citation type="journal article" date="2016" name="Genome Announc.">
        <title>Draft Genome Sequence of Zhouia amylolytica AD3, Isolated from Tidal Flat Sediment.</title>
        <authorList>
            <person name="Jia B."/>
            <person name="Jin H.M."/>
            <person name="Lee H.J."/>
            <person name="Jeon C.O."/>
        </authorList>
    </citation>
    <scope>NUCLEOTIDE SEQUENCE [LARGE SCALE GENOMIC DNA]</scope>
    <source>
        <strain evidence="5 6">AD3</strain>
    </source>
</reference>
<dbReference type="PANTHER" id="PTHR24189:SF50">
    <property type="entry name" value="ANKYRIN REPEAT AND SOCS BOX PROTEIN 2"/>
    <property type="match status" value="1"/>
</dbReference>
<proteinExistence type="predicted"/>
<feature type="repeat" description="ANK" evidence="3">
    <location>
        <begin position="71"/>
        <end position="103"/>
    </location>
</feature>
<gene>
    <name evidence="5" type="ORF">P278_19980</name>
</gene>
<keyword evidence="6" id="KW-1185">Reference proteome</keyword>
<feature type="repeat" description="ANK" evidence="3">
    <location>
        <begin position="38"/>
        <end position="70"/>
    </location>
</feature>
<evidence type="ECO:0000313" key="5">
    <source>
        <dbReference type="EMBL" id="ETN95243.1"/>
    </source>
</evidence>
<feature type="chain" id="PRO_5004826449" evidence="4">
    <location>
        <begin position="21"/>
        <end position="131"/>
    </location>
</feature>
<dbReference type="RefSeq" id="WP_038265917.1">
    <property type="nucleotide sequence ID" value="NZ_AYXY01000020.1"/>
</dbReference>
<comment type="caution">
    <text evidence="5">The sequence shown here is derived from an EMBL/GenBank/DDBJ whole genome shotgun (WGS) entry which is preliminary data.</text>
</comment>
<dbReference type="SUPFAM" id="SSF48403">
    <property type="entry name" value="Ankyrin repeat"/>
    <property type="match status" value="1"/>
</dbReference>
<evidence type="ECO:0000313" key="6">
    <source>
        <dbReference type="Proteomes" id="UP000018850"/>
    </source>
</evidence>
<dbReference type="SMART" id="SM00248">
    <property type="entry name" value="ANK"/>
    <property type="match status" value="2"/>
</dbReference>
<reference evidence="6" key="1">
    <citation type="submission" date="2013-11" db="EMBL/GenBank/DDBJ databases">
        <title>Draft genome sequence from a member of Zhouia, isolated tidal flat.</title>
        <authorList>
            <person name="Jin H."/>
            <person name="Jeon C.O."/>
        </authorList>
    </citation>
    <scope>NUCLEOTIDE SEQUENCE [LARGE SCALE GENOMIC DNA]</scope>
    <source>
        <strain evidence="6">AD3</strain>
    </source>
</reference>
<dbReference type="InterPro" id="IPR050745">
    <property type="entry name" value="Multifunctional_regulatory"/>
</dbReference>
<dbReference type="PROSITE" id="PS50088">
    <property type="entry name" value="ANK_REPEAT"/>
    <property type="match status" value="2"/>
</dbReference>
<feature type="signal peptide" evidence="4">
    <location>
        <begin position="1"/>
        <end position="20"/>
    </location>
</feature>
<dbReference type="PANTHER" id="PTHR24189">
    <property type="entry name" value="MYOTROPHIN"/>
    <property type="match status" value="1"/>
</dbReference>
<dbReference type="PATRIC" id="fig|1286632.3.peg.1991"/>
<dbReference type="Proteomes" id="UP000018850">
    <property type="component" value="Unassembled WGS sequence"/>
</dbReference>
<dbReference type="GO" id="GO:2000812">
    <property type="term" value="P:regulation of barbed-end actin filament capping"/>
    <property type="evidence" value="ECO:0007669"/>
    <property type="project" value="TreeGrafter"/>
</dbReference>
<evidence type="ECO:0000256" key="4">
    <source>
        <dbReference type="SAM" id="SignalP"/>
    </source>
</evidence>
<evidence type="ECO:0000256" key="2">
    <source>
        <dbReference type="ARBA" id="ARBA00023043"/>
    </source>
</evidence>
<name>W2UMM0_9FLAO</name>
<dbReference type="PROSITE" id="PS50297">
    <property type="entry name" value="ANK_REP_REGION"/>
    <property type="match status" value="1"/>
</dbReference>
<accession>W2UMM0</accession>
<organism evidence="5 6">
    <name type="scientific">Zhouia amylolytica AD3</name>
    <dbReference type="NCBI Taxonomy" id="1286632"/>
    <lineage>
        <taxon>Bacteria</taxon>
        <taxon>Pseudomonadati</taxon>
        <taxon>Bacteroidota</taxon>
        <taxon>Flavobacteriia</taxon>
        <taxon>Flavobacteriales</taxon>
        <taxon>Flavobacteriaceae</taxon>
        <taxon>Zhouia</taxon>
    </lineage>
</organism>
<dbReference type="InterPro" id="IPR036770">
    <property type="entry name" value="Ankyrin_rpt-contain_sf"/>
</dbReference>
<dbReference type="AlphaFoldDB" id="W2UMM0"/>
<dbReference type="STRING" id="376730.SAMN04487906_1252"/>
<dbReference type="eggNOG" id="COG0666">
    <property type="taxonomic scope" value="Bacteria"/>
</dbReference>
<sequence length="131" mass="14205">MKKLALVTALLFIGVSISNAKTTKLEPTAEKTQLTVKPNVGPFCMAIVKGDVETVKKLIELGADVNQKSSNGMTPAMFAARYNRCEILQLLIAKGADLKVKDSKFGRTALKYAELSKATKAHKIIKEALRA</sequence>
<dbReference type="InterPro" id="IPR002110">
    <property type="entry name" value="Ankyrin_rpt"/>
</dbReference>
<keyword evidence="1" id="KW-0677">Repeat</keyword>
<dbReference type="Gene3D" id="1.25.40.20">
    <property type="entry name" value="Ankyrin repeat-containing domain"/>
    <property type="match status" value="1"/>
</dbReference>
<keyword evidence="2 3" id="KW-0040">ANK repeat</keyword>
<dbReference type="GO" id="GO:0005737">
    <property type="term" value="C:cytoplasm"/>
    <property type="evidence" value="ECO:0007669"/>
    <property type="project" value="TreeGrafter"/>
</dbReference>